<comment type="caution">
    <text evidence="2">The sequence shown here is derived from an EMBL/GenBank/DDBJ whole genome shotgun (WGS) entry which is preliminary data.</text>
</comment>
<feature type="compositionally biased region" description="Basic residues" evidence="1">
    <location>
        <begin position="623"/>
        <end position="638"/>
    </location>
</feature>
<name>A0AAD5V688_9APHY</name>
<proteinExistence type="predicted"/>
<feature type="compositionally biased region" description="Acidic residues" evidence="1">
    <location>
        <begin position="433"/>
        <end position="451"/>
    </location>
</feature>
<keyword evidence="3" id="KW-1185">Reference proteome</keyword>
<accession>A0AAD5V688</accession>
<protein>
    <submittedName>
        <fullName evidence="2">Uncharacterized protein</fullName>
    </submittedName>
</protein>
<evidence type="ECO:0000313" key="3">
    <source>
        <dbReference type="Proteomes" id="UP001212997"/>
    </source>
</evidence>
<dbReference type="EMBL" id="JANAWD010000143">
    <property type="protein sequence ID" value="KAJ3485741.1"/>
    <property type="molecule type" value="Genomic_DNA"/>
</dbReference>
<sequence length="638" mass="73524">MSQSPVSPTGATPQTQHSAGQLGRRNIPRRKPLTEEERYAYLTEDLYSGVTDMLDKTKASWNRMKTEQRYLYDAVDAEINIGIESSVIVEGRHKESERLHSSPDIVAKYIRITLLDQWYDYRRWSSIHSSLQEIKTLMDGDLTRIREIKHHHNNIILALRDCLLRTAHTVYLTLGQLPEFKPYAQFLWLHDAPISADPYYIRYELHKCPEIKSSSEWNSKIAKILERSMCLDRDALNAEASLLEDLRSLMEFFPRATPDQLYLLGAPSLLSLCAYYNVQIMFMTYLSYAEKYDTRIGGLGLMTWESLDRQRKKERGRVRDILFSTAIEKKINHLRCLESPSAVNEIWEALDQTCRTKEQVGLDDMLGFPERLPFLEAPHVEGVPEELIPIINGHRFAQSISSIPIDDSGISTTEPKEEEIALQLNAMHVCSEGETEEPEGVDEEGGEEEKEKEEKGKESRTAPQRLDSRTASSESRHNVHTRTRGRRPSEPFPLGRRQYETMEKLLVTGSGMPWSDFDKVMATLGFSHTWKRGSAIDYKAPEWSSLKPFRVHRSHTSQMEPWLVLGVRKNIAKNLDWKLEHFSDKRCNGEDPKNHPHLYGSSEAPSPPNTAKKKKVHNDSGTRRFKYRNRRNSKVLKN</sequence>
<feature type="region of interest" description="Disordered" evidence="1">
    <location>
        <begin position="431"/>
        <end position="497"/>
    </location>
</feature>
<feature type="region of interest" description="Disordered" evidence="1">
    <location>
        <begin position="1"/>
        <end position="34"/>
    </location>
</feature>
<gene>
    <name evidence="2" type="ORF">NLI96_g4749</name>
</gene>
<evidence type="ECO:0000313" key="2">
    <source>
        <dbReference type="EMBL" id="KAJ3485741.1"/>
    </source>
</evidence>
<evidence type="ECO:0000256" key="1">
    <source>
        <dbReference type="SAM" id="MobiDB-lite"/>
    </source>
</evidence>
<dbReference type="Proteomes" id="UP001212997">
    <property type="component" value="Unassembled WGS sequence"/>
</dbReference>
<dbReference type="AlphaFoldDB" id="A0AAD5V688"/>
<feature type="region of interest" description="Disordered" evidence="1">
    <location>
        <begin position="588"/>
        <end position="638"/>
    </location>
</feature>
<feature type="compositionally biased region" description="Polar residues" evidence="1">
    <location>
        <begin position="1"/>
        <end position="19"/>
    </location>
</feature>
<reference evidence="2" key="1">
    <citation type="submission" date="2022-07" db="EMBL/GenBank/DDBJ databases">
        <title>Genome Sequence of Physisporinus lineatus.</title>
        <authorList>
            <person name="Buettner E."/>
        </authorList>
    </citation>
    <scope>NUCLEOTIDE SEQUENCE</scope>
    <source>
        <strain evidence="2">VT162</strain>
    </source>
</reference>
<organism evidence="2 3">
    <name type="scientific">Meripilus lineatus</name>
    <dbReference type="NCBI Taxonomy" id="2056292"/>
    <lineage>
        <taxon>Eukaryota</taxon>
        <taxon>Fungi</taxon>
        <taxon>Dikarya</taxon>
        <taxon>Basidiomycota</taxon>
        <taxon>Agaricomycotina</taxon>
        <taxon>Agaricomycetes</taxon>
        <taxon>Polyporales</taxon>
        <taxon>Meripilaceae</taxon>
        <taxon>Meripilus</taxon>
    </lineage>
</organism>